<dbReference type="AlphaFoldDB" id="A0A8S1W5J8"/>
<reference evidence="1" key="1">
    <citation type="submission" date="2021-01" db="EMBL/GenBank/DDBJ databases">
        <authorList>
            <consortium name="Genoscope - CEA"/>
            <person name="William W."/>
        </authorList>
    </citation>
    <scope>NUCLEOTIDE SEQUENCE</scope>
</reference>
<dbReference type="Proteomes" id="UP000683925">
    <property type="component" value="Unassembled WGS sequence"/>
</dbReference>
<sequence>MNIKVKDSNKKGNGKALADPKQKQIQIEINSIDISIQIQILTHFRSFNDVALSFGQVKKDSKELYDVKNCQSNQSQPYWLEIGLFQPNASQFLNGYQQKIIDTFVKAVYLSKGYCVLIQIAQRSFIVIQGFHVIPNFYCQFAFDLLCFFSTYKYFWIQNV</sequence>
<name>A0A8S1W5J8_PAROT</name>
<dbReference type="EMBL" id="CAJJDP010000082">
    <property type="protein sequence ID" value="CAD8184631.1"/>
    <property type="molecule type" value="Genomic_DNA"/>
</dbReference>
<organism evidence="1 2">
    <name type="scientific">Paramecium octaurelia</name>
    <dbReference type="NCBI Taxonomy" id="43137"/>
    <lineage>
        <taxon>Eukaryota</taxon>
        <taxon>Sar</taxon>
        <taxon>Alveolata</taxon>
        <taxon>Ciliophora</taxon>
        <taxon>Intramacronucleata</taxon>
        <taxon>Oligohymenophorea</taxon>
        <taxon>Peniculida</taxon>
        <taxon>Parameciidae</taxon>
        <taxon>Paramecium</taxon>
    </lineage>
</organism>
<evidence type="ECO:0000313" key="1">
    <source>
        <dbReference type="EMBL" id="CAD8184631.1"/>
    </source>
</evidence>
<accession>A0A8S1W5J8</accession>
<protein>
    <submittedName>
        <fullName evidence="1">Uncharacterized protein</fullName>
    </submittedName>
</protein>
<proteinExistence type="predicted"/>
<comment type="caution">
    <text evidence="1">The sequence shown here is derived from an EMBL/GenBank/DDBJ whole genome shotgun (WGS) entry which is preliminary data.</text>
</comment>
<keyword evidence="2" id="KW-1185">Reference proteome</keyword>
<gene>
    <name evidence="1" type="ORF">POCTA_138.1.T0830199</name>
</gene>
<evidence type="ECO:0000313" key="2">
    <source>
        <dbReference type="Proteomes" id="UP000683925"/>
    </source>
</evidence>